<comment type="similarity">
    <text evidence="2">Belongs to the HupC/HyaC/HydC family.</text>
</comment>
<dbReference type="PANTHER" id="PTHR30485">
    <property type="entry name" value="NI/FE-HYDROGENASE 1 B-TYPE CYTOCHROME SUBUNIT"/>
    <property type="match status" value="1"/>
</dbReference>
<evidence type="ECO:0000256" key="9">
    <source>
        <dbReference type="ARBA" id="ARBA00022989"/>
    </source>
</evidence>
<evidence type="ECO:0000256" key="7">
    <source>
        <dbReference type="ARBA" id="ARBA00022723"/>
    </source>
</evidence>
<evidence type="ECO:0000256" key="2">
    <source>
        <dbReference type="ARBA" id="ARBA00008622"/>
    </source>
</evidence>
<keyword evidence="6 12" id="KW-0812">Transmembrane</keyword>
<dbReference type="InterPro" id="IPR011577">
    <property type="entry name" value="Cyt_b561_bac/Ni-Hgenase"/>
</dbReference>
<gene>
    <name evidence="14" type="ORF">ACERLL_04475</name>
</gene>
<reference evidence="14 15" key="1">
    <citation type="submission" date="2024-08" db="EMBL/GenBank/DDBJ databases">
        <title>Whole-genome sequencing of halo(alkali)philic microorganisms from hypersaline lakes.</title>
        <authorList>
            <person name="Sorokin D.Y."/>
            <person name="Merkel A.Y."/>
            <person name="Messina E."/>
            <person name="Yakimov M."/>
        </authorList>
    </citation>
    <scope>NUCLEOTIDE SEQUENCE [LARGE SCALE GENOMIC DNA]</scope>
    <source>
        <strain evidence="14 15">Cl-TMA</strain>
    </source>
</reference>
<dbReference type="RefSeq" id="WP_373654862.1">
    <property type="nucleotide sequence ID" value="NZ_JBGUAW010000003.1"/>
</dbReference>
<dbReference type="InterPro" id="IPR016174">
    <property type="entry name" value="Di-haem_cyt_TM"/>
</dbReference>
<proteinExistence type="inferred from homology"/>
<dbReference type="InterPro" id="IPR000516">
    <property type="entry name" value="Ni-dep_Hydgase_cyt-B"/>
</dbReference>
<comment type="subcellular location">
    <subcellularLocation>
        <location evidence="1">Cell membrane</location>
        <topology evidence="1">Multi-pass membrane protein</topology>
    </subcellularLocation>
</comment>
<feature type="domain" description="Cytochrome b561 bacterial/Ni-hydrogenase" evidence="13">
    <location>
        <begin position="11"/>
        <end position="195"/>
    </location>
</feature>
<keyword evidence="11 12" id="KW-0472">Membrane</keyword>
<evidence type="ECO:0000313" key="14">
    <source>
        <dbReference type="EMBL" id="MFA9460073.1"/>
    </source>
</evidence>
<keyword evidence="10" id="KW-0408">Iron</keyword>
<keyword evidence="3" id="KW-0813">Transport</keyword>
<evidence type="ECO:0000259" key="13">
    <source>
        <dbReference type="Pfam" id="PF01292"/>
    </source>
</evidence>
<evidence type="ECO:0000256" key="12">
    <source>
        <dbReference type="SAM" id="Phobius"/>
    </source>
</evidence>
<keyword evidence="8" id="KW-0249">Electron transport</keyword>
<keyword evidence="7" id="KW-0479">Metal-binding</keyword>
<keyword evidence="15" id="KW-1185">Reference proteome</keyword>
<dbReference type="PRINTS" id="PR00161">
    <property type="entry name" value="NIHGNASECYTB"/>
</dbReference>
<keyword evidence="5" id="KW-0349">Heme</keyword>
<evidence type="ECO:0000256" key="5">
    <source>
        <dbReference type="ARBA" id="ARBA00022617"/>
    </source>
</evidence>
<dbReference type="EMBL" id="JBGUAW010000003">
    <property type="protein sequence ID" value="MFA9460073.1"/>
    <property type="molecule type" value="Genomic_DNA"/>
</dbReference>
<keyword evidence="9 12" id="KW-1133">Transmembrane helix</keyword>
<dbReference type="Proteomes" id="UP001575181">
    <property type="component" value="Unassembled WGS sequence"/>
</dbReference>
<dbReference type="PANTHER" id="PTHR30485:SF1">
    <property type="entry name" value="CYTOCHROME YDHU-RELATED"/>
    <property type="match status" value="1"/>
</dbReference>
<accession>A0ABV4TU66</accession>
<organism evidence="14 15">
    <name type="scientific">Thiohalorhabdus methylotrophus</name>
    <dbReference type="NCBI Taxonomy" id="3242694"/>
    <lineage>
        <taxon>Bacteria</taxon>
        <taxon>Pseudomonadati</taxon>
        <taxon>Pseudomonadota</taxon>
        <taxon>Gammaproteobacteria</taxon>
        <taxon>Thiohalorhabdales</taxon>
        <taxon>Thiohalorhabdaceae</taxon>
        <taxon>Thiohalorhabdus</taxon>
    </lineage>
</organism>
<feature type="transmembrane region" description="Helical" evidence="12">
    <location>
        <begin position="159"/>
        <end position="184"/>
    </location>
</feature>
<dbReference type="SUPFAM" id="SSF81342">
    <property type="entry name" value="Transmembrane di-heme cytochromes"/>
    <property type="match status" value="1"/>
</dbReference>
<protein>
    <submittedName>
        <fullName evidence="14">Cytochrome b/b6 domain-containing protein</fullName>
    </submittedName>
</protein>
<evidence type="ECO:0000256" key="6">
    <source>
        <dbReference type="ARBA" id="ARBA00022692"/>
    </source>
</evidence>
<dbReference type="Pfam" id="PF01292">
    <property type="entry name" value="Ni_hydr_CYTB"/>
    <property type="match status" value="1"/>
</dbReference>
<dbReference type="InterPro" id="IPR051542">
    <property type="entry name" value="Hydrogenase_cytochrome"/>
</dbReference>
<evidence type="ECO:0000256" key="10">
    <source>
        <dbReference type="ARBA" id="ARBA00023004"/>
    </source>
</evidence>
<evidence type="ECO:0000256" key="1">
    <source>
        <dbReference type="ARBA" id="ARBA00004651"/>
    </source>
</evidence>
<evidence type="ECO:0000256" key="3">
    <source>
        <dbReference type="ARBA" id="ARBA00022448"/>
    </source>
</evidence>
<evidence type="ECO:0000256" key="11">
    <source>
        <dbReference type="ARBA" id="ARBA00023136"/>
    </source>
</evidence>
<keyword evidence="4" id="KW-1003">Cell membrane</keyword>
<sequence length="198" mass="21862">MTDGDSWAVVLWVRLWHWLTALLFLILSLTGVYLHFAPRGSASGYALANSLHDLAGIALAATYLAYVAGALTTGHWRHFVPDRRGLGQRLRREVAIYLRAGDPAEVADRFKPLQQLTYLLVVYALLPLLILSGLLYRYYPAVPVVAPEEVLGLGGLWPLASVHYLLAIPGIAFLIVHIYMGAFAPGSRAMLKRMIIGR</sequence>
<evidence type="ECO:0000313" key="15">
    <source>
        <dbReference type="Proteomes" id="UP001575181"/>
    </source>
</evidence>
<dbReference type="Gene3D" id="1.20.950.20">
    <property type="entry name" value="Transmembrane di-heme cytochromes, Chain C"/>
    <property type="match status" value="1"/>
</dbReference>
<feature type="transmembrane region" description="Helical" evidence="12">
    <location>
        <begin position="118"/>
        <end position="139"/>
    </location>
</feature>
<evidence type="ECO:0000256" key="4">
    <source>
        <dbReference type="ARBA" id="ARBA00022475"/>
    </source>
</evidence>
<evidence type="ECO:0000256" key="8">
    <source>
        <dbReference type="ARBA" id="ARBA00022982"/>
    </source>
</evidence>
<comment type="caution">
    <text evidence="14">The sequence shown here is derived from an EMBL/GenBank/DDBJ whole genome shotgun (WGS) entry which is preliminary data.</text>
</comment>
<feature type="transmembrane region" description="Helical" evidence="12">
    <location>
        <begin position="15"/>
        <end position="36"/>
    </location>
</feature>
<name>A0ABV4TU66_9GAMM</name>